<evidence type="ECO:0000256" key="5">
    <source>
        <dbReference type="ARBA" id="ARBA00023136"/>
    </source>
</evidence>
<feature type="transmembrane region" description="Helical" evidence="7">
    <location>
        <begin position="354"/>
        <end position="371"/>
    </location>
</feature>
<organism evidence="8 9">
    <name type="scientific">Candidatus Alloenteromonas pullicola</name>
    <dbReference type="NCBI Taxonomy" id="2840784"/>
    <lineage>
        <taxon>Bacteria</taxon>
        <taxon>Bacillati</taxon>
        <taxon>Bacillota</taxon>
        <taxon>Bacillota incertae sedis</taxon>
        <taxon>Candidatus Alloenteromonas</taxon>
    </lineage>
</organism>
<evidence type="ECO:0000256" key="4">
    <source>
        <dbReference type="ARBA" id="ARBA00022989"/>
    </source>
</evidence>
<feature type="region of interest" description="Disordered" evidence="6">
    <location>
        <begin position="1"/>
        <end position="20"/>
    </location>
</feature>
<evidence type="ECO:0000256" key="2">
    <source>
        <dbReference type="ARBA" id="ARBA00022475"/>
    </source>
</evidence>
<evidence type="ECO:0000313" key="8">
    <source>
        <dbReference type="EMBL" id="HIU44676.1"/>
    </source>
</evidence>
<keyword evidence="4 7" id="KW-1133">Transmembrane helix</keyword>
<dbReference type="CDD" id="cd06579">
    <property type="entry name" value="TM_PBP1_transp_AraH_like"/>
    <property type="match status" value="1"/>
</dbReference>
<dbReference type="InterPro" id="IPR001851">
    <property type="entry name" value="ABC_transp_permease"/>
</dbReference>
<feature type="transmembrane region" description="Helical" evidence="7">
    <location>
        <begin position="416"/>
        <end position="435"/>
    </location>
</feature>
<protein>
    <submittedName>
        <fullName evidence="8">Uncharacterized protein</fullName>
    </submittedName>
</protein>
<dbReference type="PANTHER" id="PTHR32196">
    <property type="entry name" value="ABC TRANSPORTER PERMEASE PROTEIN YPHD-RELATED-RELATED"/>
    <property type="match status" value="1"/>
</dbReference>
<evidence type="ECO:0000313" key="9">
    <source>
        <dbReference type="Proteomes" id="UP000824070"/>
    </source>
</evidence>
<feature type="transmembrane region" description="Helical" evidence="7">
    <location>
        <begin position="296"/>
        <end position="315"/>
    </location>
</feature>
<dbReference type="Pfam" id="PF02653">
    <property type="entry name" value="BPD_transp_2"/>
    <property type="match status" value="1"/>
</dbReference>
<sequence>MEAAIKEEARQEEQTLNRQLSDLRNDKREVKGRIYDLQFDGLDEAGFAKAKQAILDEHEAKRRKYLDNVEQVRLDLVQKNGEIKRHKENLKKDIASIKANDNYVATPEQISKAKADFLAKKKEEDDNYSSLMYQKKQELAKIKLDAKLEQKKLWAEYKKVRKTPMRRAEKAEMLDKIKSDIYRCSGQADLSALEKRHEIEQLTAEHKKRIAEYRNELDLVRKHLSTVIKERKQASSKEIAPLRKEADSLRQNYGAVANPIYKFGLFWRNWGIDFAKRQKHAFTSWDGFKDWLVHNAIYLIVVLMIIVTACINPRWVNFSTIVAIIVATAALLPMSLGVAGPIVLAGTDLSLGRIYGFTAIMAGSLLAYTSSGNYVYPFVANMPWIWIIVVMLLVSGAGALFGLLNGFFVAKFSIHPFIVTLGTQLIVYGLITLFVSEGVFGNNLSASFGTPTFEHYYNFVNGGFFIGSVRIPYYVFYAIIIVAVVWFIWNKTKFGKSMFAVGCNPEAANVSGISSMKTIIMTFVLAGILYGFAGFEYNPIYGGAYSGTGQGGELDPITAAVIGGVSFTGGIGKVSGVVFGSLLLQIIANCLVALQAPPAYTSLVKGAIILVAVSLDMKKYIVKK</sequence>
<evidence type="ECO:0000256" key="6">
    <source>
        <dbReference type="SAM" id="MobiDB-lite"/>
    </source>
</evidence>
<dbReference type="EMBL" id="DVMV01000001">
    <property type="protein sequence ID" value="HIU44676.1"/>
    <property type="molecule type" value="Genomic_DNA"/>
</dbReference>
<comment type="caution">
    <text evidence="8">The sequence shown here is derived from an EMBL/GenBank/DDBJ whole genome shotgun (WGS) entry which is preliminary data.</text>
</comment>
<comment type="subcellular location">
    <subcellularLocation>
        <location evidence="1">Cell membrane</location>
        <topology evidence="1">Multi-pass membrane protein</topology>
    </subcellularLocation>
</comment>
<evidence type="ECO:0000256" key="7">
    <source>
        <dbReference type="SAM" id="Phobius"/>
    </source>
</evidence>
<keyword evidence="2" id="KW-1003">Cell membrane</keyword>
<feature type="transmembrane region" description="Helical" evidence="7">
    <location>
        <begin position="321"/>
        <end position="347"/>
    </location>
</feature>
<name>A0A9D1S225_9FIRM</name>
<evidence type="ECO:0000256" key="1">
    <source>
        <dbReference type="ARBA" id="ARBA00004651"/>
    </source>
</evidence>
<gene>
    <name evidence="8" type="ORF">IAC52_00030</name>
</gene>
<evidence type="ECO:0000256" key="3">
    <source>
        <dbReference type="ARBA" id="ARBA00022692"/>
    </source>
</evidence>
<dbReference type="PANTHER" id="PTHR32196:SF18">
    <property type="entry name" value="GALACTOSE_METHYL GALACTOSIDE IMPORT PERMEASE PROTEIN MGLC"/>
    <property type="match status" value="1"/>
</dbReference>
<reference evidence="8" key="2">
    <citation type="journal article" date="2021" name="PeerJ">
        <title>Extensive microbial diversity within the chicken gut microbiome revealed by metagenomics and culture.</title>
        <authorList>
            <person name="Gilroy R."/>
            <person name="Ravi A."/>
            <person name="Getino M."/>
            <person name="Pursley I."/>
            <person name="Horton D.L."/>
            <person name="Alikhan N.F."/>
            <person name="Baker D."/>
            <person name="Gharbi K."/>
            <person name="Hall N."/>
            <person name="Watson M."/>
            <person name="Adriaenssens E.M."/>
            <person name="Foster-Nyarko E."/>
            <person name="Jarju S."/>
            <person name="Secka A."/>
            <person name="Antonio M."/>
            <person name="Oren A."/>
            <person name="Chaudhuri R.R."/>
            <person name="La Ragione R."/>
            <person name="Hildebrand F."/>
            <person name="Pallen M.J."/>
        </authorList>
    </citation>
    <scope>NUCLEOTIDE SEQUENCE</scope>
    <source>
        <strain evidence="8">ChiGjej1B1-22543</strain>
    </source>
</reference>
<keyword evidence="3 7" id="KW-0812">Transmembrane</keyword>
<proteinExistence type="predicted"/>
<dbReference type="GO" id="GO:0005886">
    <property type="term" value="C:plasma membrane"/>
    <property type="evidence" value="ECO:0007669"/>
    <property type="project" value="UniProtKB-SubCell"/>
</dbReference>
<feature type="transmembrane region" description="Helical" evidence="7">
    <location>
        <begin position="383"/>
        <end position="404"/>
    </location>
</feature>
<dbReference type="Proteomes" id="UP000824070">
    <property type="component" value="Unassembled WGS sequence"/>
</dbReference>
<dbReference type="AlphaFoldDB" id="A0A9D1S225"/>
<feature type="transmembrane region" description="Helical" evidence="7">
    <location>
        <begin position="471"/>
        <end position="489"/>
    </location>
</feature>
<dbReference type="GO" id="GO:0022857">
    <property type="term" value="F:transmembrane transporter activity"/>
    <property type="evidence" value="ECO:0007669"/>
    <property type="project" value="InterPro"/>
</dbReference>
<reference evidence="8" key="1">
    <citation type="submission" date="2020-10" db="EMBL/GenBank/DDBJ databases">
        <authorList>
            <person name="Gilroy R."/>
        </authorList>
    </citation>
    <scope>NUCLEOTIDE SEQUENCE</scope>
    <source>
        <strain evidence="8">ChiGjej1B1-22543</strain>
    </source>
</reference>
<keyword evidence="5 7" id="KW-0472">Membrane</keyword>
<accession>A0A9D1S225</accession>
<feature type="transmembrane region" description="Helical" evidence="7">
    <location>
        <begin position="600"/>
        <end position="617"/>
    </location>
</feature>